<dbReference type="AlphaFoldDB" id="A0A2U2ASQ2"/>
<dbReference type="Gene3D" id="3.40.50.1820">
    <property type="entry name" value="alpha/beta hydrolase"/>
    <property type="match status" value="1"/>
</dbReference>
<sequence length="431" mass="49612">MKEKTILMNSFEIKYVFKEARYDTDHLIVVFSGFGGKSQFTYDFKNSLETNRANILWIKDDFVDGVNASYYLDSIKNGVKGSALEEALYTFIISVLEKYSLDKDQCTLLGCSKGGTSALYYGLKYNFKNIIVSAPTIRLGSFLVGKAPKGAKPRENAQFLLEDLNKIENIDLFDDLILECIKSDKKYNKNIYFIASKIDPKFKSQIEPYLHMFLKYENFNYIETVSKLVRTHADVTFHNAPLILSILGSLSFNLPPIYNRTIIGTADFDGKIRVKRESSNAPVFQLKELQLKGEKFFLEGVYFLRDIELKEYSDVKYTLILESDYNEYALPLAIGNKPELSKNYYKNYFVNYDKGYFTTPKYGGINLDNIECGVYSLKVIIKTKTKSDLVKLNDTHIVVKSTPNEIEVKDKVYRLKFQEELIVLEVKEKES</sequence>
<dbReference type="InterPro" id="IPR022267">
    <property type="entry name" value="Asp2"/>
</dbReference>
<evidence type="ECO:0000313" key="2">
    <source>
        <dbReference type="Proteomes" id="UP000245059"/>
    </source>
</evidence>
<dbReference type="InterPro" id="IPR029058">
    <property type="entry name" value="AB_hydrolase_fold"/>
</dbReference>
<name>A0A2U2ASQ2_9GAMM</name>
<organism evidence="1 2">
    <name type="scientific">Ignatzschineria cameli</name>
    <dbReference type="NCBI Taxonomy" id="2182793"/>
    <lineage>
        <taxon>Bacteria</taxon>
        <taxon>Pseudomonadati</taxon>
        <taxon>Pseudomonadota</taxon>
        <taxon>Gammaproteobacteria</taxon>
        <taxon>Cardiobacteriales</taxon>
        <taxon>Ignatzschineriaceae</taxon>
        <taxon>Ignatzschineria</taxon>
    </lineage>
</organism>
<protein>
    <submittedName>
        <fullName evidence="1">Uncharacterized protein</fullName>
    </submittedName>
</protein>
<dbReference type="Pfam" id="PF16929">
    <property type="entry name" value="Asp2"/>
    <property type="match status" value="1"/>
</dbReference>
<reference evidence="2" key="1">
    <citation type="submission" date="2018-05" db="EMBL/GenBank/DDBJ databases">
        <title>Ignatzschineria dubaiensis sp. nov., isolated from necrotic foot tissues of dromedaries (Camelus dromedarius) and associated maggots in Dubai, United Arab Emirates.</title>
        <authorList>
            <person name="Tsang C.C."/>
            <person name="Tang J.Y.M."/>
            <person name="Fong J.Y.H."/>
            <person name="Kinne J."/>
            <person name="Lee H.H."/>
            <person name="Joseph M."/>
            <person name="Jose S."/>
            <person name="Schuster R.K."/>
            <person name="Tang Y."/>
            <person name="Sivakumar S."/>
            <person name="Chen J.H.K."/>
            <person name="Teng J.L.L."/>
            <person name="Lau S.K.P."/>
            <person name="Wernery U."/>
            <person name="Woo P.C.Y."/>
        </authorList>
    </citation>
    <scope>NUCLEOTIDE SEQUENCE [LARGE SCALE GENOMIC DNA]</scope>
    <source>
        <strain evidence="2">UAE-HKU57</strain>
    </source>
</reference>
<accession>A0A2U2ASQ2</accession>
<gene>
    <name evidence="1" type="ORF">DC077_00185</name>
</gene>
<dbReference type="RefSeq" id="WP_109217717.1">
    <property type="nucleotide sequence ID" value="NZ_QEWW01000001.1"/>
</dbReference>
<dbReference type="GO" id="GO:0015031">
    <property type="term" value="P:protein transport"/>
    <property type="evidence" value="ECO:0007669"/>
    <property type="project" value="InterPro"/>
</dbReference>
<dbReference type="EMBL" id="QEWW01000001">
    <property type="protein sequence ID" value="PWD87742.1"/>
    <property type="molecule type" value="Genomic_DNA"/>
</dbReference>
<dbReference type="SUPFAM" id="SSF53474">
    <property type="entry name" value="alpha/beta-Hydrolases"/>
    <property type="match status" value="1"/>
</dbReference>
<dbReference type="Proteomes" id="UP000245059">
    <property type="component" value="Unassembled WGS sequence"/>
</dbReference>
<comment type="caution">
    <text evidence="1">The sequence shown here is derived from an EMBL/GenBank/DDBJ whole genome shotgun (WGS) entry which is preliminary data.</text>
</comment>
<evidence type="ECO:0000313" key="1">
    <source>
        <dbReference type="EMBL" id="PWD87742.1"/>
    </source>
</evidence>
<proteinExistence type="predicted"/>